<feature type="non-terminal residue" evidence="7">
    <location>
        <position position="1"/>
    </location>
</feature>
<dbReference type="AlphaFoldDB" id="A0AAN9A671"/>
<keyword evidence="4 5" id="KW-0413">Isomerase</keyword>
<evidence type="ECO:0000256" key="5">
    <source>
        <dbReference type="PROSITE-ProRule" id="PRU00277"/>
    </source>
</evidence>
<comment type="catalytic activity">
    <reaction evidence="1 5">
        <text>[protein]-peptidylproline (omega=180) = [protein]-peptidylproline (omega=0)</text>
        <dbReference type="Rhea" id="RHEA:16237"/>
        <dbReference type="Rhea" id="RHEA-COMP:10747"/>
        <dbReference type="Rhea" id="RHEA-COMP:10748"/>
        <dbReference type="ChEBI" id="CHEBI:83833"/>
        <dbReference type="ChEBI" id="CHEBI:83834"/>
        <dbReference type="EC" id="5.2.1.8"/>
    </reaction>
</comment>
<dbReference type="GO" id="GO:0005737">
    <property type="term" value="C:cytoplasm"/>
    <property type="evidence" value="ECO:0007669"/>
    <property type="project" value="TreeGrafter"/>
</dbReference>
<name>A0AAN9A671_HALRR</name>
<organism evidence="7 8">
    <name type="scientific">Halocaridina rubra</name>
    <name type="common">Hawaiian red shrimp</name>
    <dbReference type="NCBI Taxonomy" id="373956"/>
    <lineage>
        <taxon>Eukaryota</taxon>
        <taxon>Metazoa</taxon>
        <taxon>Ecdysozoa</taxon>
        <taxon>Arthropoda</taxon>
        <taxon>Crustacea</taxon>
        <taxon>Multicrustacea</taxon>
        <taxon>Malacostraca</taxon>
        <taxon>Eumalacostraca</taxon>
        <taxon>Eucarida</taxon>
        <taxon>Decapoda</taxon>
        <taxon>Pleocyemata</taxon>
        <taxon>Caridea</taxon>
        <taxon>Atyoidea</taxon>
        <taxon>Atyidae</taxon>
        <taxon>Halocaridina</taxon>
    </lineage>
</organism>
<protein>
    <recommendedName>
        <fullName evidence="2 5">peptidylprolyl isomerase</fullName>
        <ecNumber evidence="2 5">5.2.1.8</ecNumber>
    </recommendedName>
</protein>
<comment type="caution">
    <text evidence="7">The sequence shown here is derived from an EMBL/GenBank/DDBJ whole genome shotgun (WGS) entry which is preliminary data.</text>
</comment>
<dbReference type="PANTHER" id="PTHR10516:SF443">
    <property type="entry name" value="FK506-BINDING PROTEIN 59-RELATED"/>
    <property type="match status" value="1"/>
</dbReference>
<dbReference type="PROSITE" id="PS50059">
    <property type="entry name" value="FKBP_PPIASE"/>
    <property type="match status" value="1"/>
</dbReference>
<dbReference type="EC" id="5.2.1.8" evidence="2 5"/>
<dbReference type="GO" id="GO:0003755">
    <property type="term" value="F:peptidyl-prolyl cis-trans isomerase activity"/>
    <property type="evidence" value="ECO:0007669"/>
    <property type="project" value="UniProtKB-KW"/>
</dbReference>
<accession>A0AAN9A671</accession>
<evidence type="ECO:0000256" key="3">
    <source>
        <dbReference type="ARBA" id="ARBA00023110"/>
    </source>
</evidence>
<dbReference type="InterPro" id="IPR050689">
    <property type="entry name" value="FKBP-type_PPIase"/>
</dbReference>
<evidence type="ECO:0000313" key="8">
    <source>
        <dbReference type="Proteomes" id="UP001381693"/>
    </source>
</evidence>
<keyword evidence="3 5" id="KW-0697">Rotamase</keyword>
<gene>
    <name evidence="7" type="primary">FKBP4</name>
    <name evidence="7" type="ORF">SK128_021218</name>
</gene>
<dbReference type="Pfam" id="PF00254">
    <property type="entry name" value="FKBP_C"/>
    <property type="match status" value="1"/>
</dbReference>
<dbReference type="InterPro" id="IPR046357">
    <property type="entry name" value="PPIase_dom_sf"/>
</dbReference>
<dbReference type="PANTHER" id="PTHR10516">
    <property type="entry name" value="PEPTIDYL-PROLYL CIS-TRANS ISOMERASE"/>
    <property type="match status" value="1"/>
</dbReference>
<dbReference type="InterPro" id="IPR001179">
    <property type="entry name" value="PPIase_FKBP_dom"/>
</dbReference>
<dbReference type="Proteomes" id="UP001381693">
    <property type="component" value="Unassembled WGS sequence"/>
</dbReference>
<dbReference type="EMBL" id="JAXCGZ010010221">
    <property type="protein sequence ID" value="KAK7075714.1"/>
    <property type="molecule type" value="Genomic_DNA"/>
</dbReference>
<keyword evidence="8" id="KW-1185">Reference proteome</keyword>
<evidence type="ECO:0000256" key="1">
    <source>
        <dbReference type="ARBA" id="ARBA00000971"/>
    </source>
</evidence>
<reference evidence="7 8" key="1">
    <citation type="submission" date="2023-11" db="EMBL/GenBank/DDBJ databases">
        <title>Halocaridina rubra genome assembly.</title>
        <authorList>
            <person name="Smith C."/>
        </authorList>
    </citation>
    <scope>NUCLEOTIDE SEQUENCE [LARGE SCALE GENOMIC DNA]</scope>
    <source>
        <strain evidence="7">EP-1</strain>
        <tissue evidence="7">Whole</tissue>
    </source>
</reference>
<evidence type="ECO:0000313" key="7">
    <source>
        <dbReference type="EMBL" id="KAK7075714.1"/>
    </source>
</evidence>
<dbReference type="Gene3D" id="3.10.50.40">
    <property type="match status" value="1"/>
</dbReference>
<dbReference type="SUPFAM" id="SSF54534">
    <property type="entry name" value="FKBP-like"/>
    <property type="match status" value="1"/>
</dbReference>
<feature type="domain" description="PPIase FKBP-type" evidence="6">
    <location>
        <begin position="1"/>
        <end position="48"/>
    </location>
</feature>
<proteinExistence type="predicted"/>
<evidence type="ECO:0000259" key="6">
    <source>
        <dbReference type="PROSITE" id="PS50059"/>
    </source>
</evidence>
<evidence type="ECO:0000256" key="4">
    <source>
        <dbReference type="ARBA" id="ARBA00023235"/>
    </source>
</evidence>
<evidence type="ECO:0000256" key="2">
    <source>
        <dbReference type="ARBA" id="ARBA00013194"/>
    </source>
</evidence>
<sequence length="52" mass="5749">EVIKAWDLGVASMKKSELARLTCASKYAYGENGSPPKIPPNSTLIFEVCWTF</sequence>